<feature type="compositionally biased region" description="Acidic residues" evidence="1">
    <location>
        <begin position="8"/>
        <end position="20"/>
    </location>
</feature>
<feature type="compositionally biased region" description="Basic and acidic residues" evidence="1">
    <location>
        <begin position="79"/>
        <end position="91"/>
    </location>
</feature>
<evidence type="ECO:0000313" key="2">
    <source>
        <dbReference type="EMBL" id="MDN4615953.1"/>
    </source>
</evidence>
<keyword evidence="3" id="KW-1185">Reference proteome</keyword>
<dbReference type="EMBL" id="JAROCF010000001">
    <property type="protein sequence ID" value="MDN4615953.1"/>
    <property type="molecule type" value="Genomic_DNA"/>
</dbReference>
<evidence type="ECO:0000313" key="3">
    <source>
        <dbReference type="Proteomes" id="UP001174208"/>
    </source>
</evidence>
<feature type="region of interest" description="Disordered" evidence="1">
    <location>
        <begin position="1"/>
        <end position="36"/>
    </location>
</feature>
<accession>A0ABT8KER7</accession>
<feature type="region of interest" description="Disordered" evidence="1">
    <location>
        <begin position="59"/>
        <end position="109"/>
    </location>
</feature>
<comment type="caution">
    <text evidence="2">The sequence shown here is derived from an EMBL/GenBank/DDBJ whole genome shotgun (WGS) entry which is preliminary data.</text>
</comment>
<proteinExistence type="predicted"/>
<evidence type="ECO:0008006" key="4">
    <source>
        <dbReference type="Google" id="ProtNLM"/>
    </source>
</evidence>
<dbReference type="Proteomes" id="UP001174208">
    <property type="component" value="Unassembled WGS sequence"/>
</dbReference>
<feature type="compositionally biased region" description="Acidic residues" evidence="1">
    <location>
        <begin position="92"/>
        <end position="109"/>
    </location>
</feature>
<evidence type="ECO:0000256" key="1">
    <source>
        <dbReference type="SAM" id="MobiDB-lite"/>
    </source>
</evidence>
<sequence>MDDRIPEEGVEDETIGEGDAGDTAGWADTDSGDVDYALDDPIAEKEFADDLVTNDAVAGETVWSGAGDGNDGPTGGSPREAEPVYDEHDPQGDLDDGVLTEEDVEDEGI</sequence>
<protein>
    <recommendedName>
        <fullName evidence="4">DUF5709 domain-containing protein</fullName>
    </recommendedName>
</protein>
<feature type="compositionally biased region" description="Gly residues" evidence="1">
    <location>
        <begin position="66"/>
        <end position="75"/>
    </location>
</feature>
<name>A0ABT8KER7_9MICO</name>
<gene>
    <name evidence="2" type="ORF">P5G50_15995</name>
</gene>
<dbReference type="RefSeq" id="WP_301212018.1">
    <property type="nucleotide sequence ID" value="NZ_JAROCF010000001.1"/>
</dbReference>
<organism evidence="2 3">
    <name type="scientific">Leifsonia williamsii</name>
    <dbReference type="NCBI Taxonomy" id="3035919"/>
    <lineage>
        <taxon>Bacteria</taxon>
        <taxon>Bacillati</taxon>
        <taxon>Actinomycetota</taxon>
        <taxon>Actinomycetes</taxon>
        <taxon>Micrococcales</taxon>
        <taxon>Microbacteriaceae</taxon>
        <taxon>Leifsonia</taxon>
    </lineage>
</organism>
<reference evidence="2" key="1">
    <citation type="submission" date="2023-06" db="EMBL/GenBank/DDBJ databases">
        <title>MT1 and MT2 Draft Genomes of Novel Species.</title>
        <authorList>
            <person name="Venkateswaran K."/>
        </authorList>
    </citation>
    <scope>NUCLEOTIDE SEQUENCE</scope>
    <source>
        <strain evidence="2">F6_8S_P_1B</strain>
    </source>
</reference>